<feature type="compositionally biased region" description="Polar residues" evidence="1">
    <location>
        <begin position="16"/>
        <end position="25"/>
    </location>
</feature>
<dbReference type="Proteomes" id="UP000829354">
    <property type="component" value="Chromosome X"/>
</dbReference>
<dbReference type="AlphaFoldDB" id="A0AAE9FGL8"/>
<feature type="compositionally biased region" description="Acidic residues" evidence="1">
    <location>
        <begin position="120"/>
        <end position="136"/>
    </location>
</feature>
<dbReference type="EMBL" id="CP092625">
    <property type="protein sequence ID" value="UMM42780.1"/>
    <property type="molecule type" value="Genomic_DNA"/>
</dbReference>
<sequence>MSHKEPKKEKFIETDGSGNESNVTETGDEFLKKMKKALEETRKDSDSVFPATTESRRFVLFSPSNEKKLLIDQETFNIQMKKLSLLVKKSSIDYSCNNGSKQCSSASPPGFFSYPSSDESSGEENESYTEDSESETESARIAPIYPAPDRPPGILTTAFQSEESNAPSSSSPEDNSVRRQQSSSPRNVVIPPLLVSETPNNLHRRNNVSQFPPPANDRLSQFQLSTDSSPPSYSGPVEVPPLDTIKSRLESHLLMLYYSKRSNQPGSEGFDQMLEVYKEIILTILYMEEGMTPQEEVDNLEIARFFVYDRLADLEDSEENVLTLAVYKVMNEYLKEKTRTVAFNMLVLELIHLEKIIRQKSKDDYAETERNLFSDIVLC</sequence>
<feature type="compositionally biased region" description="Polar residues" evidence="1">
    <location>
        <begin position="97"/>
        <end position="107"/>
    </location>
</feature>
<protein>
    <submittedName>
        <fullName evidence="2">Uncharacterized protein</fullName>
    </submittedName>
</protein>
<name>A0AAE9FGL8_CAEBR</name>
<feature type="region of interest" description="Disordered" evidence="1">
    <location>
        <begin position="97"/>
        <end position="241"/>
    </location>
</feature>
<organism evidence="2 3">
    <name type="scientific">Caenorhabditis briggsae</name>
    <dbReference type="NCBI Taxonomy" id="6238"/>
    <lineage>
        <taxon>Eukaryota</taxon>
        <taxon>Metazoa</taxon>
        <taxon>Ecdysozoa</taxon>
        <taxon>Nematoda</taxon>
        <taxon>Chromadorea</taxon>
        <taxon>Rhabditida</taxon>
        <taxon>Rhabditina</taxon>
        <taxon>Rhabditomorpha</taxon>
        <taxon>Rhabditoidea</taxon>
        <taxon>Rhabditidae</taxon>
        <taxon>Peloderinae</taxon>
        <taxon>Caenorhabditis</taxon>
    </lineage>
</organism>
<gene>
    <name evidence="2" type="ORF">L5515_018476</name>
</gene>
<feature type="compositionally biased region" description="Low complexity" evidence="1">
    <location>
        <begin position="161"/>
        <end position="174"/>
    </location>
</feature>
<accession>A0AAE9FGL8</accession>
<feature type="region of interest" description="Disordered" evidence="1">
    <location>
        <begin position="1"/>
        <end position="28"/>
    </location>
</feature>
<proteinExistence type="predicted"/>
<feature type="compositionally biased region" description="Basic and acidic residues" evidence="1">
    <location>
        <begin position="1"/>
        <end position="13"/>
    </location>
</feature>
<evidence type="ECO:0000313" key="3">
    <source>
        <dbReference type="Proteomes" id="UP000829354"/>
    </source>
</evidence>
<evidence type="ECO:0000256" key="1">
    <source>
        <dbReference type="SAM" id="MobiDB-lite"/>
    </source>
</evidence>
<reference evidence="2 3" key="1">
    <citation type="submission" date="2022-04" db="EMBL/GenBank/DDBJ databases">
        <title>Chromosome-level reference genomes for two strains of Caenorhabditis briggsae: an improved platform for comparative genomics.</title>
        <authorList>
            <person name="Stevens L."/>
            <person name="Andersen E."/>
        </authorList>
    </citation>
    <scope>NUCLEOTIDE SEQUENCE [LARGE SCALE GENOMIC DNA]</scope>
    <source>
        <strain evidence="2">VX34</strain>
        <tissue evidence="2">Whole-organism</tissue>
    </source>
</reference>
<evidence type="ECO:0000313" key="2">
    <source>
        <dbReference type="EMBL" id="UMM42780.1"/>
    </source>
</evidence>
<keyword evidence="3" id="KW-1185">Reference proteome</keyword>
<feature type="compositionally biased region" description="Polar residues" evidence="1">
    <location>
        <begin position="218"/>
        <end position="232"/>
    </location>
</feature>